<reference evidence="2" key="1">
    <citation type="submission" date="2015-07" db="EMBL/GenBank/DDBJ databases">
        <title>Transcriptome Assembly of Anthurium amnicola.</title>
        <authorList>
            <person name="Suzuki J."/>
        </authorList>
    </citation>
    <scope>NUCLEOTIDE SEQUENCE</scope>
</reference>
<feature type="non-terminal residue" evidence="2">
    <location>
        <position position="1"/>
    </location>
</feature>
<name>A0A1D1Y8B9_9ARAE</name>
<feature type="compositionally biased region" description="Gly residues" evidence="1">
    <location>
        <begin position="7"/>
        <end position="24"/>
    </location>
</feature>
<proteinExistence type="predicted"/>
<dbReference type="AlphaFoldDB" id="A0A1D1Y8B9"/>
<gene>
    <name evidence="2" type="ORF">g.155581</name>
</gene>
<feature type="region of interest" description="Disordered" evidence="1">
    <location>
        <begin position="1"/>
        <end position="55"/>
    </location>
</feature>
<organism evidence="2">
    <name type="scientific">Anthurium amnicola</name>
    <dbReference type="NCBI Taxonomy" id="1678845"/>
    <lineage>
        <taxon>Eukaryota</taxon>
        <taxon>Viridiplantae</taxon>
        <taxon>Streptophyta</taxon>
        <taxon>Embryophyta</taxon>
        <taxon>Tracheophyta</taxon>
        <taxon>Spermatophyta</taxon>
        <taxon>Magnoliopsida</taxon>
        <taxon>Liliopsida</taxon>
        <taxon>Araceae</taxon>
        <taxon>Pothoideae</taxon>
        <taxon>Potheae</taxon>
        <taxon>Anthurium</taxon>
    </lineage>
</organism>
<dbReference type="EMBL" id="GDJX01017082">
    <property type="protein sequence ID" value="JAT50854.1"/>
    <property type="molecule type" value="Transcribed_RNA"/>
</dbReference>
<evidence type="ECO:0000313" key="2">
    <source>
        <dbReference type="EMBL" id="JAT50854.1"/>
    </source>
</evidence>
<protein>
    <submittedName>
        <fullName evidence="2">Uncharacterized protein</fullName>
    </submittedName>
</protein>
<evidence type="ECO:0000256" key="1">
    <source>
        <dbReference type="SAM" id="MobiDB-lite"/>
    </source>
</evidence>
<sequence length="150" mass="15529">GRVQPAGGSGPGGGRGGVRGGGVRGGRERVVPGEAGGEERGEGGGVPERLPGAEGGQVLLHRGVRDAEELQAHPLLQPVQVRLPPRLQLRLRRPLQPPLLQGLPLPPHLLPSQDMTTMSEIPTATTACTTHAILSSHSLTFLTAGRSHLG</sequence>
<accession>A0A1D1Y8B9</accession>
<feature type="compositionally biased region" description="Basic and acidic residues" evidence="1">
    <location>
        <begin position="25"/>
        <end position="42"/>
    </location>
</feature>